<evidence type="ECO:0000313" key="7">
    <source>
        <dbReference type="EMBL" id="XBH18817.1"/>
    </source>
</evidence>
<dbReference type="RefSeq" id="WP_348264035.1">
    <property type="nucleotide sequence ID" value="NZ_CP121196.1"/>
</dbReference>
<protein>
    <submittedName>
        <fullName evidence="7">O-antigen ligase family protein</fullName>
    </submittedName>
</protein>
<dbReference type="GO" id="GO:0016874">
    <property type="term" value="F:ligase activity"/>
    <property type="evidence" value="ECO:0007669"/>
    <property type="project" value="UniProtKB-KW"/>
</dbReference>
<comment type="subcellular location">
    <subcellularLocation>
        <location evidence="1">Membrane</location>
        <topology evidence="1">Multi-pass membrane protein</topology>
    </subcellularLocation>
</comment>
<evidence type="ECO:0000256" key="5">
    <source>
        <dbReference type="SAM" id="Phobius"/>
    </source>
</evidence>
<dbReference type="InterPro" id="IPR007016">
    <property type="entry name" value="O-antigen_ligase-rel_domated"/>
</dbReference>
<feature type="transmembrane region" description="Helical" evidence="5">
    <location>
        <begin position="15"/>
        <end position="35"/>
    </location>
</feature>
<evidence type="ECO:0000256" key="3">
    <source>
        <dbReference type="ARBA" id="ARBA00022989"/>
    </source>
</evidence>
<feature type="transmembrane region" description="Helical" evidence="5">
    <location>
        <begin position="42"/>
        <end position="60"/>
    </location>
</feature>
<keyword evidence="3 5" id="KW-1133">Transmembrane helix</keyword>
<reference evidence="7" key="1">
    <citation type="submission" date="2023-03" db="EMBL/GenBank/DDBJ databases">
        <title>Edaphobacter sp.</title>
        <authorList>
            <person name="Huber K.J."/>
            <person name="Papendorf J."/>
            <person name="Pilke C."/>
            <person name="Bunk B."/>
            <person name="Sproeer C."/>
            <person name="Pester M."/>
        </authorList>
    </citation>
    <scope>NUCLEOTIDE SEQUENCE</scope>
    <source>
        <strain evidence="7">DSM 110680</strain>
    </source>
</reference>
<feature type="domain" description="O-antigen ligase-related" evidence="6">
    <location>
        <begin position="194"/>
        <end position="329"/>
    </location>
</feature>
<evidence type="ECO:0000256" key="4">
    <source>
        <dbReference type="ARBA" id="ARBA00023136"/>
    </source>
</evidence>
<keyword evidence="7" id="KW-0436">Ligase</keyword>
<feature type="transmembrane region" description="Helical" evidence="5">
    <location>
        <begin position="104"/>
        <end position="124"/>
    </location>
</feature>
<dbReference type="EMBL" id="CP121196">
    <property type="protein sequence ID" value="XBH18817.1"/>
    <property type="molecule type" value="Genomic_DNA"/>
</dbReference>
<evidence type="ECO:0000256" key="2">
    <source>
        <dbReference type="ARBA" id="ARBA00022692"/>
    </source>
</evidence>
<keyword evidence="2 5" id="KW-0812">Transmembrane</keyword>
<proteinExistence type="predicted"/>
<feature type="transmembrane region" description="Helical" evidence="5">
    <location>
        <begin position="136"/>
        <end position="157"/>
    </location>
</feature>
<sequence length="416" mass="46382">MPDQSMTVPRSSTPLMPSLVGFYFAARLCITFLLFQSDPKMGAYVNFALHFALLLAVMLYSFGPGTNSLTQVLDARPLRWALAFLTMGLCSLAWSATISKPIAFAYWCELAAETVMILLVLRVGDLKTQAESVMKGYVLGAIVIAAVEWLSPTMYDLRPGDDDYFSPNAIGFTCAFAVFLIQIFGRSSFPWRMVAALLAISLLRSLSKTTIIAFVAAQALQLLLDRSQSWRAKLLLLVPPLVVTWTFQGLIVNYYEVYTHLGNQSETLSGRIGIWAFVLTRSLQQPWVGHGFHSFRNVIPPFGSFEAWHAHNELLQQFYAYGAAGVVLLGGIYGSLFKQFRKASPLSLRVQLMALMLFILIRGLADTENFDLSLPIWYIALISIFLVHQRAPGFARNANLESRHLISTGMTEEYTS</sequence>
<feature type="transmembrane region" description="Helical" evidence="5">
    <location>
        <begin position="318"/>
        <end position="336"/>
    </location>
</feature>
<feature type="transmembrane region" description="Helical" evidence="5">
    <location>
        <begin position="80"/>
        <end position="97"/>
    </location>
</feature>
<feature type="transmembrane region" description="Helical" evidence="5">
    <location>
        <begin position="370"/>
        <end position="387"/>
    </location>
</feature>
<dbReference type="AlphaFoldDB" id="A0AAU7DL02"/>
<feature type="transmembrane region" description="Helical" evidence="5">
    <location>
        <begin position="348"/>
        <end position="364"/>
    </location>
</feature>
<accession>A0AAU7DL02</accession>
<dbReference type="InterPro" id="IPR051533">
    <property type="entry name" value="WaaL-like"/>
</dbReference>
<evidence type="ECO:0000259" key="6">
    <source>
        <dbReference type="Pfam" id="PF04932"/>
    </source>
</evidence>
<evidence type="ECO:0000256" key="1">
    <source>
        <dbReference type="ARBA" id="ARBA00004141"/>
    </source>
</evidence>
<name>A0AAU7DL02_9BACT</name>
<dbReference type="GO" id="GO:0016020">
    <property type="term" value="C:membrane"/>
    <property type="evidence" value="ECO:0007669"/>
    <property type="project" value="UniProtKB-SubCell"/>
</dbReference>
<feature type="transmembrane region" description="Helical" evidence="5">
    <location>
        <begin position="234"/>
        <end position="255"/>
    </location>
</feature>
<gene>
    <name evidence="7" type="ORF">P8935_05755</name>
</gene>
<organism evidence="7">
    <name type="scientific">Telmatobacter sp. DSM 110680</name>
    <dbReference type="NCBI Taxonomy" id="3036704"/>
    <lineage>
        <taxon>Bacteria</taxon>
        <taxon>Pseudomonadati</taxon>
        <taxon>Acidobacteriota</taxon>
        <taxon>Terriglobia</taxon>
        <taxon>Terriglobales</taxon>
        <taxon>Acidobacteriaceae</taxon>
        <taxon>Telmatobacter</taxon>
    </lineage>
</organism>
<feature type="transmembrane region" description="Helical" evidence="5">
    <location>
        <begin position="169"/>
        <end position="189"/>
    </location>
</feature>
<keyword evidence="4 5" id="KW-0472">Membrane</keyword>
<dbReference type="Pfam" id="PF04932">
    <property type="entry name" value="Wzy_C"/>
    <property type="match status" value="1"/>
</dbReference>
<dbReference type="PANTHER" id="PTHR37422">
    <property type="entry name" value="TEICHURONIC ACID BIOSYNTHESIS PROTEIN TUAE"/>
    <property type="match status" value="1"/>
</dbReference>
<dbReference type="PANTHER" id="PTHR37422:SF13">
    <property type="entry name" value="LIPOPOLYSACCHARIDE BIOSYNTHESIS PROTEIN PA4999-RELATED"/>
    <property type="match status" value="1"/>
</dbReference>